<proteinExistence type="predicted"/>
<dbReference type="Proteomes" id="UP000028712">
    <property type="component" value="Unassembled WGS sequence"/>
</dbReference>
<keyword evidence="5" id="KW-1185">Reference proteome</keyword>
<protein>
    <submittedName>
        <fullName evidence="3">DUF4907 domain-containing protein</fullName>
    </submittedName>
</protein>
<dbReference type="RefSeq" id="WP_035618118.1">
    <property type="nucleotide sequence ID" value="NZ_JBEWQG010000009.1"/>
</dbReference>
<comment type="caution">
    <text evidence="2">The sequence shown here is derived from an EMBL/GenBank/DDBJ whole genome shotgun (WGS) entry which is preliminary data.</text>
</comment>
<keyword evidence="1" id="KW-1133">Transmembrane helix</keyword>
<evidence type="ECO:0000256" key="1">
    <source>
        <dbReference type="SAM" id="Phobius"/>
    </source>
</evidence>
<keyword evidence="1" id="KW-0812">Transmembrane</keyword>
<name>A0A086AT26_FLAHY</name>
<dbReference type="eggNOG" id="ENOG5033AXS">
    <property type="taxonomic scope" value="Bacteria"/>
</dbReference>
<evidence type="ECO:0000313" key="2">
    <source>
        <dbReference type="EMBL" id="KFF19840.1"/>
    </source>
</evidence>
<dbReference type="AlphaFoldDB" id="A0A086AT26"/>
<reference evidence="2 4" key="1">
    <citation type="submission" date="2014-07" db="EMBL/GenBank/DDBJ databases">
        <title>Genome of Flavobacterium hydatis DSM 2063.</title>
        <authorList>
            <person name="Pipes S.E."/>
            <person name="Stropko S.J."/>
            <person name="Newman J.D."/>
        </authorList>
    </citation>
    <scope>NUCLEOTIDE SEQUENCE [LARGE SCALE GENOMIC DNA]</scope>
    <source>
        <strain evidence="2 4">DSM 2063</strain>
    </source>
</reference>
<dbReference type="EMBL" id="JPRM01000002">
    <property type="protein sequence ID" value="KFF19840.1"/>
    <property type="molecule type" value="Genomic_DNA"/>
</dbReference>
<sequence length="117" mass="13140">MTINTKKRFFWAKIQKNYASSGSVIIIIIAILLLVACNKKENFHVESIKTATGWGYTIATDEKIIIKQTIIPVINNYKSFTTEKDALKTGNLVVKKLEANLSPTLTKKDLILLDITI</sequence>
<dbReference type="OrthoDB" id="674043at2"/>
<dbReference type="Pfam" id="PF16250">
    <property type="entry name" value="DUF4907"/>
    <property type="match status" value="1"/>
</dbReference>
<dbReference type="Proteomes" id="UP000198424">
    <property type="component" value="Unassembled WGS sequence"/>
</dbReference>
<keyword evidence="1" id="KW-0472">Membrane</keyword>
<dbReference type="InterPro" id="IPR032593">
    <property type="entry name" value="DUF4907"/>
</dbReference>
<evidence type="ECO:0000313" key="4">
    <source>
        <dbReference type="Proteomes" id="UP000028712"/>
    </source>
</evidence>
<evidence type="ECO:0000313" key="3">
    <source>
        <dbReference type="EMBL" id="OXA91640.1"/>
    </source>
</evidence>
<gene>
    <name evidence="3" type="ORF">B0A62_18150</name>
    <name evidence="2" type="ORF">IW20_01545</name>
</gene>
<dbReference type="STRING" id="991.IW20_01545"/>
<dbReference type="EMBL" id="MUGY01000025">
    <property type="protein sequence ID" value="OXA91640.1"/>
    <property type="molecule type" value="Genomic_DNA"/>
</dbReference>
<accession>A0A086AT26</accession>
<reference evidence="3 5" key="2">
    <citation type="submission" date="2016-11" db="EMBL/GenBank/DDBJ databases">
        <title>Whole genomes of Flavobacteriaceae.</title>
        <authorList>
            <person name="Stine C."/>
            <person name="Li C."/>
            <person name="Tadesse D."/>
        </authorList>
    </citation>
    <scope>NUCLEOTIDE SEQUENCE [LARGE SCALE GENOMIC DNA]</scope>
    <source>
        <strain evidence="3 5">ATCC 29551</strain>
    </source>
</reference>
<evidence type="ECO:0000313" key="5">
    <source>
        <dbReference type="Proteomes" id="UP000198424"/>
    </source>
</evidence>
<feature type="transmembrane region" description="Helical" evidence="1">
    <location>
        <begin position="18"/>
        <end position="37"/>
    </location>
</feature>
<organism evidence="2 4">
    <name type="scientific">Flavobacterium hydatis</name>
    <name type="common">Cytophaga aquatilis</name>
    <dbReference type="NCBI Taxonomy" id="991"/>
    <lineage>
        <taxon>Bacteria</taxon>
        <taxon>Pseudomonadati</taxon>
        <taxon>Bacteroidota</taxon>
        <taxon>Flavobacteriia</taxon>
        <taxon>Flavobacteriales</taxon>
        <taxon>Flavobacteriaceae</taxon>
        <taxon>Flavobacterium</taxon>
    </lineage>
</organism>